<dbReference type="GO" id="GO:1902936">
    <property type="term" value="F:phosphatidylinositol bisphosphate binding"/>
    <property type="evidence" value="ECO:0007669"/>
    <property type="project" value="TreeGrafter"/>
</dbReference>
<evidence type="ECO:0000313" key="2">
    <source>
        <dbReference type="EMBL" id="KAL0274466.1"/>
    </source>
</evidence>
<name>A0AAW2HY24_9NEOP</name>
<dbReference type="EMBL" id="JARGDH010000003">
    <property type="protein sequence ID" value="KAL0274466.1"/>
    <property type="molecule type" value="Genomic_DNA"/>
</dbReference>
<dbReference type="Gene3D" id="1.10.8.20">
    <property type="entry name" value="N-terminal domain of phosphatidylinositol transfer protein sec14p"/>
    <property type="match status" value="1"/>
</dbReference>
<feature type="domain" description="CRAL-TRIO" evidence="1">
    <location>
        <begin position="105"/>
        <end position="266"/>
    </location>
</feature>
<proteinExistence type="predicted"/>
<dbReference type="InterPro" id="IPR011074">
    <property type="entry name" value="CRAL/TRIO_N_dom"/>
</dbReference>
<dbReference type="PANTHER" id="PTHR10174">
    <property type="entry name" value="ALPHA-TOCOPHEROL TRANSFER PROTEIN-RELATED"/>
    <property type="match status" value="1"/>
</dbReference>
<gene>
    <name evidence="2" type="ORF">PYX00_006880</name>
</gene>
<dbReference type="PRINTS" id="PR00180">
    <property type="entry name" value="CRETINALDHBP"/>
</dbReference>
<dbReference type="SMART" id="SM00516">
    <property type="entry name" value="SEC14"/>
    <property type="match status" value="1"/>
</dbReference>
<comment type="caution">
    <text evidence="2">The sequence shown here is derived from an EMBL/GenBank/DDBJ whole genome shotgun (WGS) entry which is preliminary data.</text>
</comment>
<dbReference type="SUPFAM" id="SSF46938">
    <property type="entry name" value="CRAL/TRIO N-terminal domain"/>
    <property type="match status" value="1"/>
</dbReference>
<accession>A0AAW2HY24</accession>
<evidence type="ECO:0000259" key="1">
    <source>
        <dbReference type="PROSITE" id="PS50191"/>
    </source>
</evidence>
<sequence>MATVVESHRGLERFPVDVDLSEEFLKRNDNGSKETPENRAEKVQEMLVLLNDHPELNARTDDVYLLRFLRAKYFNTKAAFNLLKNYEEFRSKYHEQWMNVDLPTLRTLTTKGAVQVLPGRDQHARRVFWLRGGLWKPGDCSIDCLLQAGGLCGDATIVEPMTQIAGIVMIFDLKDVGMSQIKGLSTTFAKKMVHFLANCLPVRINAIHVVNEPALFSMILSLFKAFLTEKMKKGLYFHGSNLASLHEHVSPTCLPPELGGTYGEVDPREWLKVFTGDMVLKELKALGYNFVGEDK</sequence>
<organism evidence="2">
    <name type="scientific">Menopon gallinae</name>
    <name type="common">poultry shaft louse</name>
    <dbReference type="NCBI Taxonomy" id="328185"/>
    <lineage>
        <taxon>Eukaryota</taxon>
        <taxon>Metazoa</taxon>
        <taxon>Ecdysozoa</taxon>
        <taxon>Arthropoda</taxon>
        <taxon>Hexapoda</taxon>
        <taxon>Insecta</taxon>
        <taxon>Pterygota</taxon>
        <taxon>Neoptera</taxon>
        <taxon>Paraneoptera</taxon>
        <taxon>Psocodea</taxon>
        <taxon>Troctomorpha</taxon>
        <taxon>Phthiraptera</taxon>
        <taxon>Amblycera</taxon>
        <taxon>Menoponidae</taxon>
        <taxon>Menopon</taxon>
    </lineage>
</organism>
<dbReference type="CDD" id="cd00170">
    <property type="entry name" value="SEC14"/>
    <property type="match status" value="1"/>
</dbReference>
<dbReference type="Pfam" id="PF03765">
    <property type="entry name" value="CRAL_TRIO_N"/>
    <property type="match status" value="1"/>
</dbReference>
<dbReference type="InterPro" id="IPR001251">
    <property type="entry name" value="CRAL-TRIO_dom"/>
</dbReference>
<dbReference type="SUPFAM" id="SSF52087">
    <property type="entry name" value="CRAL/TRIO domain"/>
    <property type="match status" value="1"/>
</dbReference>
<dbReference type="PANTHER" id="PTHR10174:SF130">
    <property type="entry name" value="ALPHA-TOCOPHEROL TRANSFER PROTEIN-LIKE"/>
    <property type="match status" value="1"/>
</dbReference>
<protein>
    <recommendedName>
        <fullName evidence="1">CRAL-TRIO domain-containing protein</fullName>
    </recommendedName>
</protein>
<dbReference type="Gene3D" id="3.40.525.10">
    <property type="entry name" value="CRAL-TRIO lipid binding domain"/>
    <property type="match status" value="1"/>
</dbReference>
<dbReference type="AlphaFoldDB" id="A0AAW2HY24"/>
<dbReference type="InterPro" id="IPR036865">
    <property type="entry name" value="CRAL-TRIO_dom_sf"/>
</dbReference>
<dbReference type="GO" id="GO:0016020">
    <property type="term" value="C:membrane"/>
    <property type="evidence" value="ECO:0007669"/>
    <property type="project" value="TreeGrafter"/>
</dbReference>
<dbReference type="Pfam" id="PF00650">
    <property type="entry name" value="CRAL_TRIO"/>
    <property type="match status" value="1"/>
</dbReference>
<reference evidence="2" key="1">
    <citation type="journal article" date="2024" name="Gigascience">
        <title>Chromosome-level genome of the poultry shaft louse Menopon gallinae provides insight into the host-switching and adaptive evolution of parasitic lice.</title>
        <authorList>
            <person name="Xu Y."/>
            <person name="Ma L."/>
            <person name="Liu S."/>
            <person name="Liang Y."/>
            <person name="Liu Q."/>
            <person name="He Z."/>
            <person name="Tian L."/>
            <person name="Duan Y."/>
            <person name="Cai W."/>
            <person name="Li H."/>
            <person name="Song F."/>
        </authorList>
    </citation>
    <scope>NUCLEOTIDE SEQUENCE</scope>
    <source>
        <strain evidence="2">Cailab_2023a</strain>
    </source>
</reference>
<dbReference type="SMART" id="SM01100">
    <property type="entry name" value="CRAL_TRIO_N"/>
    <property type="match status" value="1"/>
</dbReference>
<dbReference type="PROSITE" id="PS50191">
    <property type="entry name" value="CRAL_TRIO"/>
    <property type="match status" value="1"/>
</dbReference>
<dbReference type="Gene3D" id="1.20.5.1200">
    <property type="entry name" value="Alpha-tocopherol transfer"/>
    <property type="match status" value="1"/>
</dbReference>
<dbReference type="InterPro" id="IPR036273">
    <property type="entry name" value="CRAL/TRIO_N_dom_sf"/>
</dbReference>